<evidence type="ECO:0000256" key="4">
    <source>
        <dbReference type="ARBA" id="ARBA00023002"/>
    </source>
</evidence>
<dbReference type="GeneID" id="37141377"/>
<dbReference type="Gene3D" id="3.40.50.720">
    <property type="entry name" value="NAD(P)-binding Rossmann-like Domain"/>
    <property type="match status" value="1"/>
</dbReference>
<dbReference type="OrthoDB" id="48317at2759"/>
<dbReference type="Pfam" id="PF11905">
    <property type="entry name" value="DUF3425"/>
    <property type="match status" value="1"/>
</dbReference>
<dbReference type="EMBL" id="KZ821705">
    <property type="protein sequence ID" value="PYH81016.1"/>
    <property type="molecule type" value="Genomic_DNA"/>
</dbReference>
<dbReference type="CDD" id="cd08249">
    <property type="entry name" value="enoyl_reductase_like"/>
    <property type="match status" value="1"/>
</dbReference>
<feature type="domain" description="Enoyl reductase (ER)" evidence="6">
    <location>
        <begin position="307"/>
        <end position="627"/>
    </location>
</feature>
<proteinExistence type="inferred from homology"/>
<dbReference type="Pfam" id="PF00107">
    <property type="entry name" value="ADH_zinc_N"/>
    <property type="match status" value="1"/>
</dbReference>
<dbReference type="VEuPathDB" id="FungiDB:BO82DRAFT_392698"/>
<dbReference type="InterPro" id="IPR021833">
    <property type="entry name" value="DUF3425"/>
</dbReference>
<accession>A0A319C593</accession>
<gene>
    <name evidence="7" type="ORF">BO82DRAFT_392698</name>
</gene>
<dbReference type="InterPro" id="IPR013149">
    <property type="entry name" value="ADH-like_C"/>
</dbReference>
<evidence type="ECO:0000256" key="1">
    <source>
        <dbReference type="ARBA" id="ARBA00008072"/>
    </source>
</evidence>
<dbReference type="InterPro" id="IPR047122">
    <property type="entry name" value="Trans-enoyl_RdTase-like"/>
</dbReference>
<dbReference type="STRING" id="1448315.A0A319C593"/>
<dbReference type="InterPro" id="IPR020843">
    <property type="entry name" value="ER"/>
</dbReference>
<evidence type="ECO:0000256" key="2">
    <source>
        <dbReference type="ARBA" id="ARBA00022741"/>
    </source>
</evidence>
<protein>
    <submittedName>
        <fullName evidence="7">NAD(P)-binding protein</fullName>
    </submittedName>
</protein>
<keyword evidence="8" id="KW-1185">Reference proteome</keyword>
<dbReference type="SUPFAM" id="SSF51735">
    <property type="entry name" value="NAD(P)-binding Rossmann-fold domains"/>
    <property type="match status" value="1"/>
</dbReference>
<evidence type="ECO:0000256" key="5">
    <source>
        <dbReference type="SAM" id="MobiDB-lite"/>
    </source>
</evidence>
<evidence type="ECO:0000256" key="3">
    <source>
        <dbReference type="ARBA" id="ARBA00022857"/>
    </source>
</evidence>
<dbReference type="CDD" id="cd14688">
    <property type="entry name" value="bZIP_YAP"/>
    <property type="match status" value="1"/>
</dbReference>
<dbReference type="RefSeq" id="XP_025491216.1">
    <property type="nucleotide sequence ID" value="XM_025638635.1"/>
</dbReference>
<keyword evidence="2" id="KW-0547">Nucleotide-binding</keyword>
<evidence type="ECO:0000259" key="6">
    <source>
        <dbReference type="SMART" id="SM00829"/>
    </source>
</evidence>
<dbReference type="PANTHER" id="PTHR45348">
    <property type="entry name" value="HYPOTHETICAL OXIDOREDUCTASE (EUROFUNG)"/>
    <property type="match status" value="1"/>
</dbReference>
<keyword evidence="4" id="KW-0560">Oxidoreductase</keyword>
<dbReference type="Proteomes" id="UP000248340">
    <property type="component" value="Unassembled WGS sequence"/>
</dbReference>
<dbReference type="PANTHER" id="PTHR45348:SF2">
    <property type="entry name" value="ZINC-TYPE ALCOHOL DEHYDROGENASE-LIKE PROTEIN C2E1P3.01"/>
    <property type="match status" value="1"/>
</dbReference>
<dbReference type="Pfam" id="PF08240">
    <property type="entry name" value="ADH_N"/>
    <property type="match status" value="1"/>
</dbReference>
<dbReference type="SMART" id="SM00829">
    <property type="entry name" value="PKS_ER"/>
    <property type="match status" value="1"/>
</dbReference>
<dbReference type="InterPro" id="IPR013154">
    <property type="entry name" value="ADH-like_N"/>
</dbReference>
<dbReference type="Gene3D" id="3.90.180.10">
    <property type="entry name" value="Medium-chain alcohol dehydrogenases, catalytic domain"/>
    <property type="match status" value="1"/>
</dbReference>
<sequence length="633" mass="70377">MMDANSEIKHRRNRRHATTANAPEDDLVGVTDPALRRRVQNRLNQRAYRQRRNPRSRDDKLLLNRKPTRAVAAVDQSRVQTSPELSSDHDSIFYNLPEVDPTRYTYAPPDFHILMVQFEKRARAAHAMGSPRTDLLLSLSRLNVVRAAYQNAVVAGMTIEWMCRDDAVSIFSITGPHSPQYTLSTIPERLRPTPVQRTVPHHPWLDIFPFEQMRDNLIRAGDLLDGHGLCHDLTAFWDTRSSSATLLVWGDPWDPLNWEVTEEFARKWGYFLRGCPDILVSTNKWRARRDEKPLAWRRSVVKAVIITAPQQAKVVDDRPIPRLRDDCILVKTHIDYLASPGVLVGCDYAGIVEAVGKAVKKPFAKGDRICGFVHGSNAVQPEDGAFAEYIVSKGDLQYRVPETMSFEEAATLGLGAITAALGLYQSLRLSLPTSPVQEKVPVLVYGGSTATGTLAIQLAKLSGYTVLTTCSPRHADRVKSLGADAVFNYNDPEAANAIRKLTNDSLTLAFDTVSIESSARFCDMALSSQGADYSSLLPIAIERENVRDRATMAYTAFGERFIFGSKEIPARPVDREFAEAFTAIFQELLAIGKIKPHPIRVGGGGLDGILDGLQLLREGKISGEKLVYNITDS</sequence>
<evidence type="ECO:0000313" key="8">
    <source>
        <dbReference type="Proteomes" id="UP000248340"/>
    </source>
</evidence>
<dbReference type="AlphaFoldDB" id="A0A319C593"/>
<dbReference type="InterPro" id="IPR036291">
    <property type="entry name" value="NAD(P)-bd_dom_sf"/>
</dbReference>
<name>A0A319C593_9EURO</name>
<comment type="similarity">
    <text evidence="1">Belongs to the zinc-containing alcohol dehydrogenase family.</text>
</comment>
<dbReference type="SUPFAM" id="SSF50129">
    <property type="entry name" value="GroES-like"/>
    <property type="match status" value="1"/>
</dbReference>
<evidence type="ECO:0000313" key="7">
    <source>
        <dbReference type="EMBL" id="PYH81016.1"/>
    </source>
</evidence>
<dbReference type="GO" id="GO:0000166">
    <property type="term" value="F:nucleotide binding"/>
    <property type="evidence" value="ECO:0007669"/>
    <property type="project" value="UniProtKB-KW"/>
</dbReference>
<organism evidence="7 8">
    <name type="scientific">Aspergillus uvarum CBS 121591</name>
    <dbReference type="NCBI Taxonomy" id="1448315"/>
    <lineage>
        <taxon>Eukaryota</taxon>
        <taxon>Fungi</taxon>
        <taxon>Dikarya</taxon>
        <taxon>Ascomycota</taxon>
        <taxon>Pezizomycotina</taxon>
        <taxon>Eurotiomycetes</taxon>
        <taxon>Eurotiomycetidae</taxon>
        <taxon>Eurotiales</taxon>
        <taxon>Aspergillaceae</taxon>
        <taxon>Aspergillus</taxon>
        <taxon>Aspergillus subgen. Circumdati</taxon>
    </lineage>
</organism>
<reference evidence="7 8" key="1">
    <citation type="submission" date="2016-12" db="EMBL/GenBank/DDBJ databases">
        <title>The genomes of Aspergillus section Nigri reveals drivers in fungal speciation.</title>
        <authorList>
            <consortium name="DOE Joint Genome Institute"/>
            <person name="Vesth T.C."/>
            <person name="Nybo J."/>
            <person name="Theobald S."/>
            <person name="Brandl J."/>
            <person name="Frisvad J.C."/>
            <person name="Nielsen K.F."/>
            <person name="Lyhne E.K."/>
            <person name="Kogle M.E."/>
            <person name="Kuo A."/>
            <person name="Riley R."/>
            <person name="Clum A."/>
            <person name="Nolan M."/>
            <person name="Lipzen A."/>
            <person name="Salamov A."/>
            <person name="Henrissat B."/>
            <person name="Wiebenga A."/>
            <person name="De Vries R.P."/>
            <person name="Grigoriev I.V."/>
            <person name="Mortensen U.H."/>
            <person name="Andersen M.R."/>
            <person name="Baker S.E."/>
        </authorList>
    </citation>
    <scope>NUCLEOTIDE SEQUENCE [LARGE SCALE GENOMIC DNA]</scope>
    <source>
        <strain evidence="7 8">CBS 121591</strain>
    </source>
</reference>
<keyword evidence="3" id="KW-0521">NADP</keyword>
<dbReference type="InterPro" id="IPR011032">
    <property type="entry name" value="GroES-like_sf"/>
</dbReference>
<feature type="region of interest" description="Disordered" evidence="5">
    <location>
        <begin position="1"/>
        <end position="63"/>
    </location>
</feature>
<dbReference type="GO" id="GO:0016651">
    <property type="term" value="F:oxidoreductase activity, acting on NAD(P)H"/>
    <property type="evidence" value="ECO:0007669"/>
    <property type="project" value="InterPro"/>
</dbReference>